<accession>A0ABU6DMM6</accession>
<gene>
    <name evidence="2" type="ORF">P5G65_34700</name>
</gene>
<dbReference type="EMBL" id="JAROBY010000100">
    <property type="protein sequence ID" value="MEB4799031.1"/>
    <property type="molecule type" value="Genomic_DNA"/>
</dbReference>
<feature type="region of interest" description="Disordered" evidence="1">
    <location>
        <begin position="1"/>
        <end position="22"/>
    </location>
</feature>
<reference evidence="2 3" key="1">
    <citation type="submission" date="2023-03" db="EMBL/GenBank/DDBJ databases">
        <title>Bacillus Genome Sequencing.</title>
        <authorList>
            <person name="Dunlap C."/>
        </authorList>
    </citation>
    <scope>NUCLEOTIDE SEQUENCE [LARGE SCALE GENOMIC DNA]</scope>
    <source>
        <strain evidence="2 3">NRS-1351</strain>
    </source>
</reference>
<proteinExistence type="predicted"/>
<evidence type="ECO:0000256" key="1">
    <source>
        <dbReference type="SAM" id="MobiDB-lite"/>
    </source>
</evidence>
<name>A0ABU6DMM6_9BACL</name>
<evidence type="ECO:0008006" key="4">
    <source>
        <dbReference type="Google" id="ProtNLM"/>
    </source>
</evidence>
<feature type="non-terminal residue" evidence="2">
    <location>
        <position position="1"/>
    </location>
</feature>
<dbReference type="Pfam" id="PF21196">
    <property type="entry name" value="PcrA_UvrD_tudor"/>
    <property type="match status" value="1"/>
</dbReference>
<protein>
    <recommendedName>
        <fullName evidence="4">ATP-dependent DNA helicase PcrA</fullName>
    </recommendedName>
</protein>
<dbReference type="Proteomes" id="UP001355653">
    <property type="component" value="Unassembled WGS sequence"/>
</dbReference>
<evidence type="ECO:0000313" key="2">
    <source>
        <dbReference type="EMBL" id="MEB4799031.1"/>
    </source>
</evidence>
<evidence type="ECO:0000313" key="3">
    <source>
        <dbReference type="Proteomes" id="UP001355653"/>
    </source>
</evidence>
<dbReference type="RefSeq" id="WP_325074692.1">
    <property type="nucleotide sequence ID" value="NZ_JAROBY010000100.1"/>
</dbReference>
<comment type="caution">
    <text evidence="2">The sequence shown here is derived from an EMBL/GenBank/DDBJ whole genome shotgun (WGS) entry which is preliminary data.</text>
</comment>
<sequence length="72" mass="7383">AAKPPAFRAPQPAAGGPVPDYKAGDKVSHGKWGVGTVVSVKGSGDDTELQIAFPAPNGLKRLLAKFAPITKM</sequence>
<organism evidence="2 3">
    <name type="scientific">Paenibacillus chondroitinus</name>
    <dbReference type="NCBI Taxonomy" id="59842"/>
    <lineage>
        <taxon>Bacteria</taxon>
        <taxon>Bacillati</taxon>
        <taxon>Bacillota</taxon>
        <taxon>Bacilli</taxon>
        <taxon>Bacillales</taxon>
        <taxon>Paenibacillaceae</taxon>
        <taxon>Paenibacillus</taxon>
    </lineage>
</organism>
<keyword evidence="3" id="KW-1185">Reference proteome</keyword>